<evidence type="ECO:0000256" key="11">
    <source>
        <dbReference type="ARBA" id="ARBA00023136"/>
    </source>
</evidence>
<dbReference type="Pfam" id="PF00593">
    <property type="entry name" value="TonB_dep_Rec_b-barrel"/>
    <property type="match status" value="1"/>
</dbReference>
<evidence type="ECO:0000256" key="13">
    <source>
        <dbReference type="ARBA" id="ARBA00023237"/>
    </source>
</evidence>
<dbReference type="Pfam" id="PF07715">
    <property type="entry name" value="Plug"/>
    <property type="match status" value="1"/>
</dbReference>
<evidence type="ECO:0000256" key="6">
    <source>
        <dbReference type="ARBA" id="ARBA00022692"/>
    </source>
</evidence>
<evidence type="ECO:0000256" key="8">
    <source>
        <dbReference type="ARBA" id="ARBA00023004"/>
    </source>
</evidence>
<evidence type="ECO:0000256" key="1">
    <source>
        <dbReference type="ARBA" id="ARBA00004571"/>
    </source>
</evidence>
<dbReference type="Gene3D" id="2.40.170.20">
    <property type="entry name" value="TonB-dependent receptor, beta-barrel domain"/>
    <property type="match status" value="1"/>
</dbReference>
<dbReference type="CDD" id="cd01347">
    <property type="entry name" value="ligand_gated_channel"/>
    <property type="match status" value="1"/>
</dbReference>
<feature type="domain" description="Secretin/TonB short N-terminal" evidence="18">
    <location>
        <begin position="79"/>
        <end position="130"/>
    </location>
</feature>
<feature type="region of interest" description="Disordered" evidence="16">
    <location>
        <begin position="374"/>
        <end position="394"/>
    </location>
</feature>
<evidence type="ECO:0000256" key="16">
    <source>
        <dbReference type="SAM" id="MobiDB-lite"/>
    </source>
</evidence>
<sequence>MHRVNRPVTPPRHTARNLQQRPSGRLLLALACSLALQQLPGVALAADSAPAQQQAQQAFAIAAGPLAPALRSLSSSANLLLSFTAEQTADKVTAGLQGHYTVPEALAALLAGTGLQAVQVEAGGYVLRPAPAQTNNAAARTELPAMTISGKASRYQSSVPVSSATRSDADSLDVPQTVDAVPATVLRDRGARSIKEALAYTPGVTSSTGEGIREQFVIRGFSAISDTYVDGMRDGGNSFRDTFNLEQVEVVKGPSGVLYGRGSAGGLINLVSKRPHSQAQTDLAASLGSYDARRLTLDVNQPLNEAVQVRINAMADEGDSYRDEVWYKKHGVALASTLRVNDDVTLDLRAQHLADERVFDAGIPGINGKPADVSRSTYYGSANPGDNDSGTSADSTFQADLKVDLSDSLQLRNTLSYRTLDLERNQTTVNRLLLNTATPTVRLSRSNFDSQQTDLANKLELSKQVEWLGIQHELMVGAEYAIEERDTLSRGGDLPAAYNLSVYNPVLKSVPYSAASVRRDGIYETHTAGYYIQDLMRFNEHWVMLLGLREDQLERDFDNRVGSDYSREDDYRSPRAGLVYQPNDWSSYYLSASRSYQPGSATGVIDPGNAIQPPEITTSYELGSKLRLNDGALELGLSLFQIIKENVPTRDPSDPNGPSLYIGEITAEGVELSALGDLGHGLSLQGGLTYLDARVTQSNNTTAPAITPTQPATPLEGKRAANAPRFSATLWGVKELGNGWRVGLGVRHQGDSFASTTNAVTLPAYTVLDAGLFHERGPWAFALNARNLGNKTYYESATNDLGILPGEPRSLQFSTSYRFE</sequence>
<keyword evidence="6 14" id="KW-0812">Transmembrane</keyword>
<proteinExistence type="inferred from homology"/>
<evidence type="ECO:0000256" key="12">
    <source>
        <dbReference type="ARBA" id="ARBA00023170"/>
    </source>
</evidence>
<evidence type="ECO:0000256" key="9">
    <source>
        <dbReference type="ARBA" id="ARBA00023065"/>
    </source>
</evidence>
<dbReference type="GO" id="GO:0015891">
    <property type="term" value="P:siderophore transport"/>
    <property type="evidence" value="ECO:0007669"/>
    <property type="project" value="InterPro"/>
</dbReference>
<feature type="chain" id="PRO_5044279853" evidence="17">
    <location>
        <begin position="46"/>
        <end position="820"/>
    </location>
</feature>
<keyword evidence="3 14" id="KW-0813">Transport</keyword>
<comment type="subcellular location">
    <subcellularLocation>
        <location evidence="1 14">Cell outer membrane</location>
        <topology evidence="1 14">Multi-pass membrane protein</topology>
    </subcellularLocation>
</comment>
<evidence type="ECO:0000256" key="3">
    <source>
        <dbReference type="ARBA" id="ARBA00022448"/>
    </source>
</evidence>
<dbReference type="InterPro" id="IPR010105">
    <property type="entry name" value="TonB_sidphr_rcpt"/>
</dbReference>
<feature type="signal peptide" evidence="17">
    <location>
        <begin position="1"/>
        <end position="45"/>
    </location>
</feature>
<dbReference type="GO" id="GO:0038023">
    <property type="term" value="F:signaling receptor activity"/>
    <property type="evidence" value="ECO:0007669"/>
    <property type="project" value="InterPro"/>
</dbReference>
<comment type="caution">
    <text evidence="19">The sequence shown here is derived from an EMBL/GenBank/DDBJ whole genome shotgun (WGS) entry which is preliminary data.</text>
</comment>
<dbReference type="InterPro" id="IPR011662">
    <property type="entry name" value="Secretin/TonB_short_N"/>
</dbReference>
<evidence type="ECO:0000256" key="4">
    <source>
        <dbReference type="ARBA" id="ARBA00022452"/>
    </source>
</evidence>
<evidence type="ECO:0000313" key="20">
    <source>
        <dbReference type="Proteomes" id="UP000242418"/>
    </source>
</evidence>
<dbReference type="EMBL" id="FMTL01000003">
    <property type="protein sequence ID" value="SCW75372.1"/>
    <property type="molecule type" value="Genomic_DNA"/>
</dbReference>
<feature type="region of interest" description="Disordered" evidence="16">
    <location>
        <begin position="1"/>
        <end position="20"/>
    </location>
</feature>
<accession>A0AB37Z9V4</accession>
<keyword evidence="8" id="KW-0408">Iron</keyword>
<dbReference type="NCBIfam" id="TIGR01783">
    <property type="entry name" value="TonB-siderophor"/>
    <property type="match status" value="1"/>
</dbReference>
<evidence type="ECO:0000259" key="18">
    <source>
        <dbReference type="SMART" id="SM00965"/>
    </source>
</evidence>
<dbReference type="SMART" id="SM00965">
    <property type="entry name" value="STN"/>
    <property type="match status" value="1"/>
</dbReference>
<evidence type="ECO:0000256" key="15">
    <source>
        <dbReference type="RuleBase" id="RU003357"/>
    </source>
</evidence>
<keyword evidence="5" id="KW-0410">Iron transport</keyword>
<keyword evidence="4 14" id="KW-1134">Transmembrane beta strand</keyword>
<evidence type="ECO:0000313" key="19">
    <source>
        <dbReference type="EMBL" id="SCW75372.1"/>
    </source>
</evidence>
<comment type="similarity">
    <text evidence="2 14 15">Belongs to the TonB-dependent receptor family.</text>
</comment>
<dbReference type="SUPFAM" id="SSF56935">
    <property type="entry name" value="Porins"/>
    <property type="match status" value="1"/>
</dbReference>
<dbReference type="GO" id="GO:0015344">
    <property type="term" value="F:siderophore uptake transmembrane transporter activity"/>
    <property type="evidence" value="ECO:0007669"/>
    <property type="project" value="TreeGrafter"/>
</dbReference>
<keyword evidence="12 19" id="KW-0675">Receptor</keyword>
<dbReference type="RefSeq" id="WP_090254282.1">
    <property type="nucleotide sequence ID" value="NZ_FMTL01000003.1"/>
</dbReference>
<keyword evidence="7 17" id="KW-0732">Signal</keyword>
<keyword evidence="10 15" id="KW-0798">TonB box</keyword>
<dbReference type="InterPro" id="IPR036942">
    <property type="entry name" value="Beta-barrel_TonB_sf"/>
</dbReference>
<dbReference type="Proteomes" id="UP000242418">
    <property type="component" value="Unassembled WGS sequence"/>
</dbReference>
<evidence type="ECO:0000256" key="10">
    <source>
        <dbReference type="ARBA" id="ARBA00023077"/>
    </source>
</evidence>
<protein>
    <submittedName>
        <fullName evidence="19">Catecholate siderophore receptor</fullName>
    </submittedName>
</protein>
<name>A0AB37Z9V4_9PSED</name>
<gene>
    <name evidence="19" type="ORF">SAMN05216370_3196</name>
</gene>
<evidence type="ECO:0000256" key="2">
    <source>
        <dbReference type="ARBA" id="ARBA00009810"/>
    </source>
</evidence>
<organism evidence="19 20">
    <name type="scientific">Pseudomonas peli</name>
    <dbReference type="NCBI Taxonomy" id="592361"/>
    <lineage>
        <taxon>Bacteria</taxon>
        <taxon>Pseudomonadati</taxon>
        <taxon>Pseudomonadota</taxon>
        <taxon>Gammaproteobacteria</taxon>
        <taxon>Pseudomonadales</taxon>
        <taxon>Pseudomonadaceae</taxon>
        <taxon>Pseudomonas</taxon>
    </lineage>
</organism>
<dbReference type="Gene3D" id="2.170.130.10">
    <property type="entry name" value="TonB-dependent receptor, plug domain"/>
    <property type="match status" value="1"/>
</dbReference>
<dbReference type="PROSITE" id="PS52016">
    <property type="entry name" value="TONB_DEPENDENT_REC_3"/>
    <property type="match status" value="1"/>
</dbReference>
<keyword evidence="20" id="KW-1185">Reference proteome</keyword>
<dbReference type="InterPro" id="IPR037066">
    <property type="entry name" value="Plug_dom_sf"/>
</dbReference>
<keyword evidence="13 14" id="KW-0998">Cell outer membrane</keyword>
<keyword evidence="11 14" id="KW-0472">Membrane</keyword>
<dbReference type="Gene3D" id="3.55.50.30">
    <property type="match status" value="1"/>
</dbReference>
<dbReference type="InterPro" id="IPR000531">
    <property type="entry name" value="Beta-barrel_TonB"/>
</dbReference>
<dbReference type="PANTHER" id="PTHR32552:SF68">
    <property type="entry name" value="FERRICHROME OUTER MEMBRANE TRANSPORTER_PHAGE RECEPTOR"/>
    <property type="match status" value="1"/>
</dbReference>
<dbReference type="FunFam" id="2.170.130.10:FF:000001">
    <property type="entry name" value="Catecholate siderophore TonB-dependent receptor"/>
    <property type="match status" value="1"/>
</dbReference>
<evidence type="ECO:0000256" key="5">
    <source>
        <dbReference type="ARBA" id="ARBA00022496"/>
    </source>
</evidence>
<evidence type="ECO:0000256" key="7">
    <source>
        <dbReference type="ARBA" id="ARBA00022729"/>
    </source>
</evidence>
<evidence type="ECO:0000256" key="17">
    <source>
        <dbReference type="SAM" id="SignalP"/>
    </source>
</evidence>
<dbReference type="PANTHER" id="PTHR32552">
    <property type="entry name" value="FERRICHROME IRON RECEPTOR-RELATED"/>
    <property type="match status" value="1"/>
</dbReference>
<dbReference type="InterPro" id="IPR012910">
    <property type="entry name" value="Plug_dom"/>
</dbReference>
<keyword evidence="9" id="KW-0406">Ion transport</keyword>
<evidence type="ECO:0000256" key="14">
    <source>
        <dbReference type="PROSITE-ProRule" id="PRU01360"/>
    </source>
</evidence>
<dbReference type="AlphaFoldDB" id="A0AB37Z9V4"/>
<dbReference type="Pfam" id="PF07660">
    <property type="entry name" value="STN"/>
    <property type="match status" value="1"/>
</dbReference>
<dbReference type="InterPro" id="IPR039426">
    <property type="entry name" value="TonB-dep_rcpt-like"/>
</dbReference>
<reference evidence="19 20" key="1">
    <citation type="submission" date="2016-10" db="EMBL/GenBank/DDBJ databases">
        <authorList>
            <person name="Varghese N."/>
            <person name="Submissions S."/>
        </authorList>
    </citation>
    <scope>NUCLEOTIDE SEQUENCE [LARGE SCALE GENOMIC DNA]</scope>
    <source>
        <strain evidence="19 20">DSM 17833</strain>
    </source>
</reference>
<dbReference type="GO" id="GO:0009279">
    <property type="term" value="C:cell outer membrane"/>
    <property type="evidence" value="ECO:0007669"/>
    <property type="project" value="UniProtKB-SubCell"/>
</dbReference>